<organism evidence="8 9">
    <name type="scientific">Phaseolus angularis</name>
    <name type="common">Azuki bean</name>
    <name type="synonym">Vigna angularis</name>
    <dbReference type="NCBI Taxonomy" id="3914"/>
    <lineage>
        <taxon>Eukaryota</taxon>
        <taxon>Viridiplantae</taxon>
        <taxon>Streptophyta</taxon>
        <taxon>Embryophyta</taxon>
        <taxon>Tracheophyta</taxon>
        <taxon>Spermatophyta</taxon>
        <taxon>Magnoliopsida</taxon>
        <taxon>eudicotyledons</taxon>
        <taxon>Gunneridae</taxon>
        <taxon>Pentapetalae</taxon>
        <taxon>rosids</taxon>
        <taxon>fabids</taxon>
        <taxon>Fabales</taxon>
        <taxon>Fabaceae</taxon>
        <taxon>Papilionoideae</taxon>
        <taxon>50 kb inversion clade</taxon>
        <taxon>NPAAA clade</taxon>
        <taxon>indigoferoid/millettioid clade</taxon>
        <taxon>Phaseoleae</taxon>
        <taxon>Vigna</taxon>
    </lineage>
</organism>
<dbReference type="EMBL" id="JABFOF010000007">
    <property type="protein sequence ID" value="KAG2391386.1"/>
    <property type="molecule type" value="Genomic_DNA"/>
</dbReference>
<dbReference type="PANTHER" id="PTHR10887">
    <property type="entry name" value="DNA2/NAM7 HELICASE FAMILY"/>
    <property type="match status" value="1"/>
</dbReference>
<evidence type="ECO:0000313" key="8">
    <source>
        <dbReference type="EMBL" id="KAG2391386.1"/>
    </source>
</evidence>
<dbReference type="Pfam" id="PF13087">
    <property type="entry name" value="AAA_12"/>
    <property type="match status" value="1"/>
</dbReference>
<dbReference type="InterPro" id="IPR041677">
    <property type="entry name" value="DNA2/NAM7_AAA_11"/>
</dbReference>
<accession>A0A8T0K2Y2</accession>
<feature type="domain" description="DUF6469" evidence="7">
    <location>
        <begin position="149"/>
        <end position="239"/>
    </location>
</feature>
<feature type="domain" description="DNA2/NAM7 helicase helicase" evidence="5">
    <location>
        <begin position="558"/>
        <end position="631"/>
    </location>
</feature>
<evidence type="ECO:0000256" key="3">
    <source>
        <dbReference type="ARBA" id="ARBA00022806"/>
    </source>
</evidence>
<evidence type="ECO:0000256" key="1">
    <source>
        <dbReference type="ARBA" id="ARBA00022741"/>
    </source>
</evidence>
<comment type="caution">
    <text evidence="8">The sequence shown here is derived from an EMBL/GenBank/DDBJ whole genome shotgun (WGS) entry which is preliminary data.</text>
</comment>
<reference evidence="8 9" key="1">
    <citation type="submission" date="2020-05" db="EMBL/GenBank/DDBJ databases">
        <title>Vigna angularis (adzuki bean) Var. LongXiaoDou No. 4 denovo assembly.</title>
        <authorList>
            <person name="Xiang H."/>
        </authorList>
    </citation>
    <scope>NUCLEOTIDE SEQUENCE [LARGE SCALE GENOMIC DNA]</scope>
    <source>
        <tissue evidence="8">Leaf</tissue>
    </source>
</reference>
<evidence type="ECO:0000259" key="7">
    <source>
        <dbReference type="Pfam" id="PF20073"/>
    </source>
</evidence>
<keyword evidence="1" id="KW-0547">Nucleotide-binding</keyword>
<dbReference type="InterPro" id="IPR045055">
    <property type="entry name" value="DNA2/NAM7-like"/>
</dbReference>
<dbReference type="CDD" id="cd18808">
    <property type="entry name" value="SF1_C_Upf1"/>
    <property type="match status" value="1"/>
</dbReference>
<dbReference type="PANTHER" id="PTHR10887:SF522">
    <property type="entry name" value="P-LOOP CONTAINING NUCLEOSIDE TRIPHOSPHATE HYDROLASES SUPERFAMILY PROTEIN"/>
    <property type="match status" value="1"/>
</dbReference>
<dbReference type="GO" id="GO:0016787">
    <property type="term" value="F:hydrolase activity"/>
    <property type="evidence" value="ECO:0007669"/>
    <property type="project" value="UniProtKB-KW"/>
</dbReference>
<dbReference type="InterPro" id="IPR045529">
    <property type="entry name" value="DUF6469"/>
</dbReference>
<dbReference type="SUPFAM" id="SSF52540">
    <property type="entry name" value="P-loop containing nucleoside triphosphate hydrolases"/>
    <property type="match status" value="1"/>
</dbReference>
<proteinExistence type="predicted"/>
<evidence type="ECO:0000259" key="6">
    <source>
        <dbReference type="Pfam" id="PF13087"/>
    </source>
</evidence>
<dbReference type="InterPro" id="IPR027417">
    <property type="entry name" value="P-loop_NTPase"/>
</dbReference>
<keyword evidence="4" id="KW-0067">ATP-binding</keyword>
<dbReference type="Pfam" id="PF13086">
    <property type="entry name" value="AAA_11"/>
    <property type="match status" value="2"/>
</dbReference>
<evidence type="ECO:0000256" key="4">
    <source>
        <dbReference type="ARBA" id="ARBA00022840"/>
    </source>
</evidence>
<dbReference type="InterPro" id="IPR041679">
    <property type="entry name" value="DNA2/NAM7-like_C"/>
</dbReference>
<keyword evidence="2" id="KW-0378">Hydrolase</keyword>
<name>A0A8T0K2Y2_PHAAN</name>
<dbReference type="GO" id="GO:0005694">
    <property type="term" value="C:chromosome"/>
    <property type="evidence" value="ECO:0007669"/>
    <property type="project" value="UniProtKB-ARBA"/>
</dbReference>
<evidence type="ECO:0000256" key="2">
    <source>
        <dbReference type="ARBA" id="ARBA00022801"/>
    </source>
</evidence>
<sequence length="819" mass="92536">MERLEADMLSLSELDSYFGKVEKNVTSLLPNKTTCSSTEEDDDKYSFLNIVFSWKLKDALNEDLYKNKVQKIPATFESTSSYLNSFITPLIEETHSDLCSSLKGVSHARLCEIKKVERAKFFRPNKDLLYLITLKNISDEVEHEEENGGKYVPESGDLFVLTDVKPRRIDDLTRSGRFYHTAYVCGPKESDTEEILILSSKIMEMDILNEFGRIKSQKLYAVFLMNLTTNNRIWKALHSLSEDYDVDIIKQVLQPELHSGVTCENCVSEEKKILHGITARCLLQNQNLNDSQEKAVSSCVGMIKCDHSDIKLIWGPPGTGKTKTLACLLFCDIVLMGNKSRVKLDSSPGLKDVFLDHRVENLGKCLSSLSGWKHTVDSMIHLLEDPNKQYSLYKKEKGAMSLEEYVTLNDTGVASAFRAYKQRLTIFGSMTFMEYVKKNRMDIYDRFHKEQGEISILTSQQFIKQTFEDLRRKLEFCMQTLYTHLPTSFISREQVKNMIEVTDLLASVEKRLKVTLDGYGERSIGPDCFGSSGTLCLNLLRSLSESVSLPDIPERGGVEKFCLMNACTILCTASGSIKLYTEGMSEIKFLVIDEAAQLKECESAIPLRLPGLKHCILIGDEKQLPALVKSKIAENADFGRSLFERLVQFIRTKKRVSIGIISPYNAQVYEIQDKIKQYSSTSHPGFSVSVRSVDGFQGGEEDIIIISTVRSNGSGKVGFLTNAQRANVALTRARYCLWVVGNAATLVCSDSVWRKLVLDAKKRGCFYNADDDKRLVQAIDMAAFEFDMLEESDSRFKKLSLDPENQGGEIRSFRILTLL</sequence>
<gene>
    <name evidence="8" type="ORF">HKW66_Vig0128530</name>
</gene>
<dbReference type="Proteomes" id="UP000743370">
    <property type="component" value="Unassembled WGS sequence"/>
</dbReference>
<dbReference type="FunFam" id="3.40.50.300:FF:000326">
    <property type="entry name" value="P-loop containing nucleoside triphosphate hydrolase"/>
    <property type="match status" value="1"/>
</dbReference>
<evidence type="ECO:0000259" key="5">
    <source>
        <dbReference type="Pfam" id="PF13086"/>
    </source>
</evidence>
<dbReference type="GO" id="GO:0004386">
    <property type="term" value="F:helicase activity"/>
    <property type="evidence" value="ECO:0007669"/>
    <property type="project" value="UniProtKB-KW"/>
</dbReference>
<evidence type="ECO:0000313" key="9">
    <source>
        <dbReference type="Proteomes" id="UP000743370"/>
    </source>
</evidence>
<protein>
    <submittedName>
        <fullName evidence="8">Regulator of nonsense transcripts 1-like protein</fullName>
    </submittedName>
</protein>
<feature type="domain" description="DNA2/NAM7 helicase helicase" evidence="5">
    <location>
        <begin position="287"/>
        <end position="329"/>
    </location>
</feature>
<keyword evidence="3" id="KW-0347">Helicase</keyword>
<dbReference type="AlphaFoldDB" id="A0A8T0K2Y2"/>
<dbReference type="Pfam" id="PF20073">
    <property type="entry name" value="DUF6469"/>
    <property type="match status" value="1"/>
</dbReference>
<feature type="domain" description="DNA2/NAM7 helicase-like C-terminal" evidence="6">
    <location>
        <begin position="640"/>
        <end position="743"/>
    </location>
</feature>
<dbReference type="Gene3D" id="3.40.50.300">
    <property type="entry name" value="P-loop containing nucleotide triphosphate hydrolases"/>
    <property type="match status" value="2"/>
</dbReference>
<dbReference type="InterPro" id="IPR047187">
    <property type="entry name" value="SF1_C_Upf1"/>
</dbReference>
<dbReference type="GO" id="GO:0005524">
    <property type="term" value="F:ATP binding"/>
    <property type="evidence" value="ECO:0007669"/>
    <property type="project" value="UniProtKB-KW"/>
</dbReference>